<reference evidence="3" key="1">
    <citation type="submission" date="2011-03" db="EMBL/GenBank/DDBJ databases">
        <title>Draft genome sequence of Brevundimonas diminuta.</title>
        <authorList>
            <person name="Brown P.J.B."/>
            <person name="Buechlein A."/>
            <person name="Hemmerich C."/>
            <person name="Brun Y.V."/>
        </authorList>
    </citation>
    <scope>NUCLEOTIDE SEQUENCE [LARGE SCALE GENOMIC DNA]</scope>
    <source>
        <strain evidence="3">C19</strain>
    </source>
</reference>
<dbReference type="RefSeq" id="WP_006274585.1">
    <property type="nucleotide sequence ID" value="NZ_GL883079.1"/>
</dbReference>
<feature type="transmembrane region" description="Helical" evidence="1">
    <location>
        <begin position="52"/>
        <end position="78"/>
    </location>
</feature>
<proteinExistence type="predicted"/>
<dbReference type="GO" id="GO:0005886">
    <property type="term" value="C:plasma membrane"/>
    <property type="evidence" value="ECO:0007669"/>
    <property type="project" value="UniProtKB-SubCell"/>
</dbReference>
<evidence type="ECO:0000313" key="3">
    <source>
        <dbReference type="Proteomes" id="UP000006512"/>
    </source>
</evidence>
<keyword evidence="1" id="KW-0472">Membrane</keyword>
<keyword evidence="3" id="KW-1185">Reference proteome</keyword>
<dbReference type="GO" id="GO:0015031">
    <property type="term" value="P:protein transport"/>
    <property type="evidence" value="ECO:0007669"/>
    <property type="project" value="UniProtKB-KW"/>
</dbReference>
<dbReference type="Proteomes" id="UP000006512">
    <property type="component" value="Unassembled WGS sequence"/>
</dbReference>
<feature type="transmembrane region" description="Helical" evidence="1">
    <location>
        <begin position="98"/>
        <end position="119"/>
    </location>
</feature>
<organism evidence="2 3">
    <name type="scientific">Asticcacaulis biprosthecium C19</name>
    <dbReference type="NCBI Taxonomy" id="715226"/>
    <lineage>
        <taxon>Bacteria</taxon>
        <taxon>Pseudomonadati</taxon>
        <taxon>Pseudomonadota</taxon>
        <taxon>Alphaproteobacteria</taxon>
        <taxon>Caulobacterales</taxon>
        <taxon>Caulobacteraceae</taxon>
        <taxon>Asticcacaulis</taxon>
    </lineage>
</organism>
<dbReference type="STRING" id="715226.ABI_38050"/>
<name>F4QRD4_9CAUL</name>
<gene>
    <name evidence="2" type="ORF">ABI_38050</name>
</gene>
<keyword evidence="1" id="KW-0812">Transmembrane</keyword>
<feature type="transmembrane region" description="Helical" evidence="1">
    <location>
        <begin position="20"/>
        <end position="40"/>
    </location>
</feature>
<evidence type="ECO:0000256" key="1">
    <source>
        <dbReference type="SAM" id="Phobius"/>
    </source>
</evidence>
<dbReference type="AlphaFoldDB" id="F4QRD4"/>
<keyword evidence="1" id="KW-1133">Transmembrane helix</keyword>
<dbReference type="HOGENOM" id="CLU_1933692_0_0_5"/>
<evidence type="ECO:0000313" key="2">
    <source>
        <dbReference type="EMBL" id="EGF90771.1"/>
    </source>
</evidence>
<dbReference type="EMBL" id="GL883079">
    <property type="protein sequence ID" value="EGF90771.1"/>
    <property type="molecule type" value="Genomic_DNA"/>
</dbReference>
<sequence length="130" mass="13200">MKRDGLMTIAGAFLDAALPLQILMGLLVLSMVFAVVTAVVKVRQRDLSGGSSLVAALRWAAPLAGVAGAAYTGFFSFARISADQIVPVVAIAPGMAEAALSLVLGLISGVTAIVATAVINAHIDRRVLGA</sequence>
<protein>
    <submittedName>
        <fullName evidence="2">Tol-Pal system TolQ</fullName>
    </submittedName>
</protein>
<accession>F4QRD4</accession>